<organism evidence="1 2">
    <name type="scientific">Streptomyces cylindrosporus</name>
    <dbReference type="NCBI Taxonomy" id="2927583"/>
    <lineage>
        <taxon>Bacteria</taxon>
        <taxon>Bacillati</taxon>
        <taxon>Actinomycetota</taxon>
        <taxon>Actinomycetes</taxon>
        <taxon>Kitasatosporales</taxon>
        <taxon>Streptomycetaceae</taxon>
        <taxon>Streptomyces</taxon>
    </lineage>
</organism>
<keyword evidence="2" id="KW-1185">Reference proteome</keyword>
<protein>
    <submittedName>
        <fullName evidence="1">Uncharacterized protein</fullName>
    </submittedName>
</protein>
<sequence>MTTTPASPTGFRQRLGDQLSALAAENATAATTETATATASAPGTAPSTVPVPSTVLVPVAVPDAPPHPAPWRRRHWAVRHRLPLAVAGVAAVGVALATLPAHRSATPDPGQATGTAVTSQPQRITTAAYTLQREEDGRVRLAITDAAGKLLDTARLQRDLNSLGVPALVYTGDPKCTKPPTGTGDDSPRDTWNIELAKGGKPILSVRPDRIPAGQHLLVAFPLARTDPDHAGYVIQAGRIDGTPPTCVPALPKSSAG</sequence>
<dbReference type="EMBL" id="JALDAY010000005">
    <property type="protein sequence ID" value="MCI3272708.1"/>
    <property type="molecule type" value="Genomic_DNA"/>
</dbReference>
<comment type="caution">
    <text evidence="1">The sequence shown here is derived from an EMBL/GenBank/DDBJ whole genome shotgun (WGS) entry which is preliminary data.</text>
</comment>
<dbReference type="RefSeq" id="WP_242765933.1">
    <property type="nucleotide sequence ID" value="NZ_JALDAY010000005.1"/>
</dbReference>
<dbReference type="Proteomes" id="UP001165269">
    <property type="component" value="Unassembled WGS sequence"/>
</dbReference>
<accession>A0ABS9Y664</accession>
<gene>
    <name evidence="1" type="ORF">MQP27_16495</name>
</gene>
<name>A0ABS9Y664_9ACTN</name>
<reference evidence="1" key="1">
    <citation type="submission" date="2022-03" db="EMBL/GenBank/DDBJ databases">
        <title>Streptomyces 7R015 and 7R016 isolated from Barleria lupulina in Thailand.</title>
        <authorList>
            <person name="Kanchanasin P."/>
            <person name="Phongsopitanun W."/>
            <person name="Tanasupawat S."/>
        </authorList>
    </citation>
    <scope>NUCLEOTIDE SEQUENCE</scope>
    <source>
        <strain evidence="1">7R015</strain>
    </source>
</reference>
<proteinExistence type="predicted"/>
<evidence type="ECO:0000313" key="1">
    <source>
        <dbReference type="EMBL" id="MCI3272708.1"/>
    </source>
</evidence>
<evidence type="ECO:0000313" key="2">
    <source>
        <dbReference type="Proteomes" id="UP001165269"/>
    </source>
</evidence>